<evidence type="ECO:0000256" key="6">
    <source>
        <dbReference type="RuleBase" id="RU004168"/>
    </source>
</evidence>
<keyword evidence="5" id="KW-0378">Hydrolase</keyword>
<comment type="catalytic activity">
    <reaction evidence="4 5">
        <text>an acyl phosphate + H2O = a carboxylate + phosphate + H(+)</text>
        <dbReference type="Rhea" id="RHEA:14965"/>
        <dbReference type="ChEBI" id="CHEBI:15377"/>
        <dbReference type="ChEBI" id="CHEBI:15378"/>
        <dbReference type="ChEBI" id="CHEBI:29067"/>
        <dbReference type="ChEBI" id="CHEBI:43474"/>
        <dbReference type="ChEBI" id="CHEBI:59918"/>
        <dbReference type="EC" id="3.6.1.7"/>
    </reaction>
</comment>
<dbReference type="NCBIfam" id="NF010997">
    <property type="entry name" value="PRK14422.1"/>
    <property type="match status" value="1"/>
</dbReference>
<keyword evidence="11" id="KW-1185">Reference proteome</keyword>
<dbReference type="InterPro" id="IPR020456">
    <property type="entry name" value="Acylphosphatase"/>
</dbReference>
<reference evidence="9 10" key="1">
    <citation type="submission" date="2016-10" db="EMBL/GenBank/DDBJ databases">
        <authorList>
            <person name="de Groot N.N."/>
        </authorList>
    </citation>
    <scope>NUCLEOTIDE SEQUENCE [LARGE SCALE GENOMIC DNA]</scope>
    <source>
        <strain evidence="9 10">CPCC 201259</strain>
    </source>
</reference>
<evidence type="ECO:0000313" key="9">
    <source>
        <dbReference type="EMBL" id="SFM71636.1"/>
    </source>
</evidence>
<dbReference type="InterPro" id="IPR001792">
    <property type="entry name" value="Acylphosphatase-like_dom"/>
</dbReference>
<dbReference type="EMBL" id="FOUP01000001">
    <property type="protein sequence ID" value="SFM71636.1"/>
    <property type="molecule type" value="Genomic_DNA"/>
</dbReference>
<dbReference type="GO" id="GO:0003998">
    <property type="term" value="F:acylphosphatase activity"/>
    <property type="evidence" value="ECO:0007669"/>
    <property type="project" value="UniProtKB-EC"/>
</dbReference>
<evidence type="ECO:0000259" key="7">
    <source>
        <dbReference type="PROSITE" id="PS51160"/>
    </source>
</evidence>
<evidence type="ECO:0000256" key="4">
    <source>
        <dbReference type="ARBA" id="ARBA00047645"/>
    </source>
</evidence>
<accession>A0A1I4T4M6</accession>
<dbReference type="AlphaFoldDB" id="A0A1I4T4M6"/>
<dbReference type="InterPro" id="IPR036046">
    <property type="entry name" value="Acylphosphatase-like_dom_sf"/>
</dbReference>
<sequence length="301" mass="29683">MKVECVDVGGSVGGSSVVGGLLDVLLGGGSSVGVGSGSGSGPGGVGTGGWPGGGATSLDEVRDVLDSALVVLVLSSEVSPPVGGGGGSSDGTDVVVAGREVAVGFSEKSGVASVCCWVPATIAAVVANTVATTMPAAASTTNRFGRASGSSTCNGSIGVPLVGASSGRAPDVPRTPASAESRRIIPARPDPVDALGRAAGRCGIMPDVTDSGAARLTAWVHGHVQGVGFRWWTRSRALALGLVGSATNLPASRVEVVAEGPREACEQLLAALRSGETPGRVDFVAEQWSQPKGGLTDFVER</sequence>
<feature type="domain" description="Acylphosphatase-like" evidence="7">
    <location>
        <begin position="215"/>
        <end position="301"/>
    </location>
</feature>
<dbReference type="PANTHER" id="PTHR47268">
    <property type="entry name" value="ACYLPHOSPHATASE"/>
    <property type="match status" value="1"/>
</dbReference>
<dbReference type="Proteomes" id="UP000199398">
    <property type="component" value="Unassembled WGS sequence"/>
</dbReference>
<evidence type="ECO:0000256" key="1">
    <source>
        <dbReference type="ARBA" id="ARBA00005614"/>
    </source>
</evidence>
<dbReference type="Proteomes" id="UP000270697">
    <property type="component" value="Unassembled WGS sequence"/>
</dbReference>
<proteinExistence type="inferred from homology"/>
<dbReference type="PROSITE" id="PS51160">
    <property type="entry name" value="ACYLPHOSPHATASE_3"/>
    <property type="match status" value="1"/>
</dbReference>
<dbReference type="EC" id="3.6.1.7" evidence="2 5"/>
<evidence type="ECO:0000313" key="11">
    <source>
        <dbReference type="Proteomes" id="UP000270697"/>
    </source>
</evidence>
<evidence type="ECO:0000313" key="10">
    <source>
        <dbReference type="Proteomes" id="UP000199398"/>
    </source>
</evidence>
<dbReference type="PANTHER" id="PTHR47268:SF4">
    <property type="entry name" value="ACYLPHOSPHATASE"/>
    <property type="match status" value="1"/>
</dbReference>
<gene>
    <name evidence="8" type="ORF">ATL45_4224</name>
    <name evidence="9" type="ORF">SAMN05421805_1011280</name>
</gene>
<evidence type="ECO:0000256" key="3">
    <source>
        <dbReference type="ARBA" id="ARBA00015991"/>
    </source>
</evidence>
<dbReference type="PROSITE" id="PS00150">
    <property type="entry name" value="ACYLPHOSPHATASE_1"/>
    <property type="match status" value="1"/>
</dbReference>
<evidence type="ECO:0000256" key="5">
    <source>
        <dbReference type="PROSITE-ProRule" id="PRU00520"/>
    </source>
</evidence>
<name>A0A1I4T4M6_9PSEU</name>
<protein>
    <recommendedName>
        <fullName evidence="3 5">acylphosphatase</fullName>
        <ecNumber evidence="2 5">3.6.1.7</ecNumber>
    </recommendedName>
</protein>
<evidence type="ECO:0000256" key="2">
    <source>
        <dbReference type="ARBA" id="ARBA00012150"/>
    </source>
</evidence>
<dbReference type="EMBL" id="RBXX01000002">
    <property type="protein sequence ID" value="RKT85868.1"/>
    <property type="molecule type" value="Genomic_DNA"/>
</dbReference>
<dbReference type="SUPFAM" id="SSF54975">
    <property type="entry name" value="Acylphosphatase/BLUF domain-like"/>
    <property type="match status" value="1"/>
</dbReference>
<organism evidence="9 10">
    <name type="scientific">Saccharopolyspora antimicrobica</name>
    <dbReference type="NCBI Taxonomy" id="455193"/>
    <lineage>
        <taxon>Bacteria</taxon>
        <taxon>Bacillati</taxon>
        <taxon>Actinomycetota</taxon>
        <taxon>Actinomycetes</taxon>
        <taxon>Pseudonocardiales</taxon>
        <taxon>Pseudonocardiaceae</taxon>
        <taxon>Saccharopolyspora</taxon>
    </lineage>
</organism>
<evidence type="ECO:0000313" key="8">
    <source>
        <dbReference type="EMBL" id="RKT85868.1"/>
    </source>
</evidence>
<reference evidence="8 11" key="2">
    <citation type="submission" date="2018-10" db="EMBL/GenBank/DDBJ databases">
        <title>Sequencing the genomes of 1000 actinobacteria strains.</title>
        <authorList>
            <person name="Klenk H.-P."/>
        </authorList>
    </citation>
    <scope>NUCLEOTIDE SEQUENCE [LARGE SCALE GENOMIC DNA]</scope>
    <source>
        <strain evidence="8 11">DSM 45119</strain>
    </source>
</reference>
<dbReference type="Pfam" id="PF00708">
    <property type="entry name" value="Acylphosphatase"/>
    <property type="match status" value="1"/>
</dbReference>
<feature type="active site" evidence="5">
    <location>
        <position position="248"/>
    </location>
</feature>
<feature type="active site" evidence="5">
    <location>
        <position position="230"/>
    </location>
</feature>
<comment type="similarity">
    <text evidence="1 6">Belongs to the acylphosphatase family.</text>
</comment>
<dbReference type="STRING" id="455193.SAMN05421805_1011280"/>
<dbReference type="Gene3D" id="3.30.70.100">
    <property type="match status" value="1"/>
</dbReference>
<dbReference type="InterPro" id="IPR017968">
    <property type="entry name" value="Acylphosphatase_CS"/>
</dbReference>